<gene>
    <name evidence="1" type="ORF">K435DRAFT_821867</name>
</gene>
<dbReference type="EMBL" id="ML179441">
    <property type="protein sequence ID" value="THU87638.1"/>
    <property type="molecule type" value="Genomic_DNA"/>
</dbReference>
<proteinExistence type="predicted"/>
<organism evidence="1 2">
    <name type="scientific">Dendrothele bispora (strain CBS 962.96)</name>
    <dbReference type="NCBI Taxonomy" id="1314807"/>
    <lineage>
        <taxon>Eukaryota</taxon>
        <taxon>Fungi</taxon>
        <taxon>Dikarya</taxon>
        <taxon>Basidiomycota</taxon>
        <taxon>Agaricomycotina</taxon>
        <taxon>Agaricomycetes</taxon>
        <taxon>Agaricomycetidae</taxon>
        <taxon>Agaricales</taxon>
        <taxon>Agaricales incertae sedis</taxon>
        <taxon>Dendrothele</taxon>
    </lineage>
</organism>
<evidence type="ECO:0000313" key="2">
    <source>
        <dbReference type="Proteomes" id="UP000297245"/>
    </source>
</evidence>
<dbReference type="OrthoDB" id="3341102at2759"/>
<keyword evidence="2" id="KW-1185">Reference proteome</keyword>
<reference evidence="1 2" key="1">
    <citation type="journal article" date="2019" name="Nat. Ecol. Evol.">
        <title>Megaphylogeny resolves global patterns of mushroom evolution.</title>
        <authorList>
            <person name="Varga T."/>
            <person name="Krizsan K."/>
            <person name="Foldi C."/>
            <person name="Dima B."/>
            <person name="Sanchez-Garcia M."/>
            <person name="Sanchez-Ramirez S."/>
            <person name="Szollosi G.J."/>
            <person name="Szarkandi J.G."/>
            <person name="Papp V."/>
            <person name="Albert L."/>
            <person name="Andreopoulos W."/>
            <person name="Angelini C."/>
            <person name="Antonin V."/>
            <person name="Barry K.W."/>
            <person name="Bougher N.L."/>
            <person name="Buchanan P."/>
            <person name="Buyck B."/>
            <person name="Bense V."/>
            <person name="Catcheside P."/>
            <person name="Chovatia M."/>
            <person name="Cooper J."/>
            <person name="Damon W."/>
            <person name="Desjardin D."/>
            <person name="Finy P."/>
            <person name="Geml J."/>
            <person name="Haridas S."/>
            <person name="Hughes K."/>
            <person name="Justo A."/>
            <person name="Karasinski D."/>
            <person name="Kautmanova I."/>
            <person name="Kiss B."/>
            <person name="Kocsube S."/>
            <person name="Kotiranta H."/>
            <person name="LaButti K.M."/>
            <person name="Lechner B.E."/>
            <person name="Liimatainen K."/>
            <person name="Lipzen A."/>
            <person name="Lukacs Z."/>
            <person name="Mihaltcheva S."/>
            <person name="Morgado L.N."/>
            <person name="Niskanen T."/>
            <person name="Noordeloos M.E."/>
            <person name="Ohm R.A."/>
            <person name="Ortiz-Santana B."/>
            <person name="Ovrebo C."/>
            <person name="Racz N."/>
            <person name="Riley R."/>
            <person name="Savchenko A."/>
            <person name="Shiryaev A."/>
            <person name="Soop K."/>
            <person name="Spirin V."/>
            <person name="Szebenyi C."/>
            <person name="Tomsovsky M."/>
            <person name="Tulloss R.E."/>
            <person name="Uehling J."/>
            <person name="Grigoriev I.V."/>
            <person name="Vagvolgyi C."/>
            <person name="Papp T."/>
            <person name="Martin F.M."/>
            <person name="Miettinen O."/>
            <person name="Hibbett D.S."/>
            <person name="Nagy L.G."/>
        </authorList>
    </citation>
    <scope>NUCLEOTIDE SEQUENCE [LARGE SCALE GENOMIC DNA]</scope>
    <source>
        <strain evidence="1 2">CBS 962.96</strain>
    </source>
</reference>
<protein>
    <recommendedName>
        <fullName evidence="3">DDE-1 domain-containing protein</fullName>
    </recommendedName>
</protein>
<evidence type="ECO:0008006" key="3">
    <source>
        <dbReference type="Google" id="ProtNLM"/>
    </source>
</evidence>
<sequence length="253" mass="28705">MIAVITERAPQLFDHELGDGTRFRCTESFWSLRTGTRTAQKHPANWKDIVEAAFLREASCIRDYNIPAALRVNTDQTQSVYAPGTKTTWNEKGVKQVDISGKDDKRAFTLVPSISASGEVLPMQAIYKGYTTQSCPSPHTPAYIEAQKLGFSLEPSGTETYWSTLETMKNLVNKIIAPYFEASKAKLGMSEEEKKHQHSIWKIDCWSVHRSDEFLTWMKRHHPNIIILFVPGNCTSVFQPLDHQAVRPSRSRC</sequence>
<dbReference type="Proteomes" id="UP000297245">
    <property type="component" value="Unassembled WGS sequence"/>
</dbReference>
<evidence type="ECO:0000313" key="1">
    <source>
        <dbReference type="EMBL" id="THU87638.1"/>
    </source>
</evidence>
<name>A0A4S8LGI4_DENBC</name>
<dbReference type="AlphaFoldDB" id="A0A4S8LGI4"/>
<accession>A0A4S8LGI4</accession>